<feature type="compositionally biased region" description="Acidic residues" evidence="1">
    <location>
        <begin position="74"/>
        <end position="86"/>
    </location>
</feature>
<keyword evidence="2" id="KW-1133">Transmembrane helix</keyword>
<dbReference type="PANTHER" id="PTHR30619:SF7">
    <property type="entry name" value="BETA-LACTAMASE DOMAIN PROTEIN"/>
    <property type="match status" value="1"/>
</dbReference>
<keyword evidence="2" id="KW-0812">Transmembrane</keyword>
<gene>
    <name evidence="4" type="ORF">A33I_14030</name>
</gene>
<dbReference type="Pfam" id="PF00753">
    <property type="entry name" value="Lactamase_B"/>
    <property type="match status" value="1"/>
</dbReference>
<name>U6SPF9_9BACI</name>
<dbReference type="Pfam" id="PF12836">
    <property type="entry name" value="HHH_3"/>
    <property type="match status" value="1"/>
</dbReference>
<sequence>MEVLLMLIILAMPILFLIGMFKPDKLLFWRKEASSRKMVVAYTCGLFIASFLTLGFIAEPIEPHIEPVATAEATIEDSEETNEEVATEITDKDPETEQGDNVNSDIDEQDKEENTDDIINSNASDIVIPEGDLTVHYIDVGQGDATLLQGSDFTILIDAGRHDGNEVVPYLNHVGVESLDLIIATHPHADHIGQIDKVIESFDVGEVWMNGDETTSQTFERVLDAVLSNETSYNEPRAGEDYEIGSAKIKILNPNSLSGDLNDNSISLKLSYGQVSFLFTGDAETSSESYMSNNFDLSADILQVGHHGSNTSSTNNFLHAVQPSVAIYSAGANNSYGHPHTEVIDRLNNIGAEIFGTDKDGNITVITDGLSFSVETHQPTGSISVAPAPAPVSPVTENKEPEEQEEPQEVSCPPNTVAINTAGKEELQKIHQIGPDRADQVINLRPFSSYSSLTRISGIGDARVKEIEQQGIICFN</sequence>
<evidence type="ECO:0000313" key="5">
    <source>
        <dbReference type="Proteomes" id="UP000017170"/>
    </source>
</evidence>
<dbReference type="Gene3D" id="1.10.150.320">
    <property type="entry name" value="Photosystem II 12 kDa extrinsic protein"/>
    <property type="match status" value="1"/>
</dbReference>
<evidence type="ECO:0000256" key="1">
    <source>
        <dbReference type="SAM" id="MobiDB-lite"/>
    </source>
</evidence>
<dbReference type="Gene3D" id="3.60.15.10">
    <property type="entry name" value="Ribonuclease Z/Hydroxyacylglutathione hydrolase-like"/>
    <property type="match status" value="1"/>
</dbReference>
<feature type="domain" description="Metallo-beta-lactamase" evidence="3">
    <location>
        <begin position="142"/>
        <end position="331"/>
    </location>
</feature>
<organism evidence="4 5">
    <name type="scientific">Alkalihalophilus marmarensis DSM 21297</name>
    <dbReference type="NCBI Taxonomy" id="1188261"/>
    <lineage>
        <taxon>Bacteria</taxon>
        <taxon>Bacillati</taxon>
        <taxon>Bacillota</taxon>
        <taxon>Bacilli</taxon>
        <taxon>Bacillales</taxon>
        <taxon>Bacillaceae</taxon>
        <taxon>Alkalihalophilus</taxon>
    </lineage>
</organism>
<evidence type="ECO:0000259" key="3">
    <source>
        <dbReference type="SMART" id="SM00849"/>
    </source>
</evidence>
<keyword evidence="5" id="KW-1185">Reference proteome</keyword>
<dbReference type="CDD" id="cd07731">
    <property type="entry name" value="ComA-like_MBL-fold"/>
    <property type="match status" value="1"/>
</dbReference>
<feature type="compositionally biased region" description="Acidic residues" evidence="1">
    <location>
        <begin position="105"/>
        <end position="116"/>
    </location>
</feature>
<dbReference type="InterPro" id="IPR036866">
    <property type="entry name" value="RibonucZ/Hydroxyglut_hydro"/>
</dbReference>
<feature type="region of interest" description="Disordered" evidence="1">
    <location>
        <begin position="71"/>
        <end position="123"/>
    </location>
</feature>
<proteinExistence type="predicted"/>
<dbReference type="PATRIC" id="fig|1188261.3.peg.2234"/>
<dbReference type="PANTHER" id="PTHR30619">
    <property type="entry name" value="DNA INTERNALIZATION/COMPETENCE PROTEIN COMEC/REC2"/>
    <property type="match status" value="1"/>
</dbReference>
<dbReference type="SMART" id="SM00849">
    <property type="entry name" value="Lactamase_B"/>
    <property type="match status" value="1"/>
</dbReference>
<evidence type="ECO:0000313" key="4">
    <source>
        <dbReference type="EMBL" id="ERN52790.1"/>
    </source>
</evidence>
<dbReference type="SUPFAM" id="SSF47781">
    <property type="entry name" value="RuvA domain 2-like"/>
    <property type="match status" value="1"/>
</dbReference>
<dbReference type="AlphaFoldDB" id="U6SPF9"/>
<dbReference type="Proteomes" id="UP000017170">
    <property type="component" value="Unassembled WGS sequence"/>
</dbReference>
<feature type="region of interest" description="Disordered" evidence="1">
    <location>
        <begin position="381"/>
        <end position="412"/>
    </location>
</feature>
<dbReference type="InterPro" id="IPR035681">
    <property type="entry name" value="ComA-like_MBL"/>
</dbReference>
<comment type="caution">
    <text evidence="4">The sequence shown here is derived from an EMBL/GenBank/DDBJ whole genome shotgun (WGS) entry which is preliminary data.</text>
</comment>
<dbReference type="InterPro" id="IPR052159">
    <property type="entry name" value="Competence_DNA_uptake"/>
</dbReference>
<feature type="transmembrane region" description="Helical" evidence="2">
    <location>
        <begin position="6"/>
        <end position="27"/>
    </location>
</feature>
<dbReference type="SUPFAM" id="SSF56281">
    <property type="entry name" value="Metallo-hydrolase/oxidoreductase"/>
    <property type="match status" value="1"/>
</dbReference>
<evidence type="ECO:0000256" key="2">
    <source>
        <dbReference type="SAM" id="Phobius"/>
    </source>
</evidence>
<reference evidence="4 5" key="1">
    <citation type="journal article" date="2013" name="Genome Announc.">
        <title>Genome Sequence of the Extreme Obligate Alkaliphile Bacillus marmarensis Strain DSM 21297.</title>
        <authorList>
            <person name="Wernick D.G."/>
            <person name="Choi K.Y."/>
            <person name="Tat C.A."/>
            <person name="Lafontaine Rivera J.G."/>
            <person name="Liao J.C."/>
        </authorList>
    </citation>
    <scope>NUCLEOTIDE SEQUENCE [LARGE SCALE GENOMIC DNA]</scope>
    <source>
        <strain evidence="4 5">DSM 21297</strain>
    </source>
</reference>
<dbReference type="InterPro" id="IPR001279">
    <property type="entry name" value="Metallo-B-lactamas"/>
</dbReference>
<keyword evidence="2" id="KW-0472">Membrane</keyword>
<dbReference type="EMBL" id="ATAE01000031">
    <property type="protein sequence ID" value="ERN52790.1"/>
    <property type="molecule type" value="Genomic_DNA"/>
</dbReference>
<dbReference type="RefSeq" id="WP_022628437.1">
    <property type="nucleotide sequence ID" value="NZ_ATAE01000031.1"/>
</dbReference>
<dbReference type="InterPro" id="IPR010994">
    <property type="entry name" value="RuvA_2-like"/>
</dbReference>
<feature type="transmembrane region" description="Helical" evidence="2">
    <location>
        <begin position="39"/>
        <end position="58"/>
    </location>
</feature>
<accession>U6SPF9</accession>
<protein>
    <submittedName>
        <fullName evidence="4">Competence protein</fullName>
    </submittedName>
</protein>